<protein>
    <submittedName>
        <fullName evidence="6">Uncharacterized protein</fullName>
    </submittedName>
</protein>
<keyword evidence="3 5" id="KW-1133">Transmembrane helix</keyword>
<evidence type="ECO:0000256" key="1">
    <source>
        <dbReference type="ARBA" id="ARBA00004141"/>
    </source>
</evidence>
<dbReference type="Pfam" id="PF00822">
    <property type="entry name" value="PMP22_Claudin"/>
    <property type="match status" value="1"/>
</dbReference>
<sequence length="175" mass="18702">MGIKDGLTGTRPLVKVAAIIVFVAQVCNWIAFSTTSWYVVGHTHIGLWRSCSDIRMGCDSLDGISDDQFNAIQAFAIFGFMSLNIGFLLILLFMFWGSCRANTETAIASAVLLIFAGSAWLISVAIFGAEYDDRVLGADGLDYSYGLAVCALILSLIGGLFMLVGGRGHGSDVSQ</sequence>
<reference evidence="6 7" key="1">
    <citation type="submission" date="2024-04" db="EMBL/GenBank/DDBJ databases">
        <authorList>
            <consortium name="Genoscope - CEA"/>
            <person name="William W."/>
        </authorList>
    </citation>
    <scope>NUCLEOTIDE SEQUENCE [LARGE SCALE GENOMIC DNA]</scope>
</reference>
<dbReference type="PANTHER" id="PTHR10671">
    <property type="entry name" value="EPITHELIAL MEMBRANE PROTEIN-RELATED"/>
    <property type="match status" value="1"/>
</dbReference>
<evidence type="ECO:0000256" key="4">
    <source>
        <dbReference type="ARBA" id="ARBA00023136"/>
    </source>
</evidence>
<evidence type="ECO:0000256" key="2">
    <source>
        <dbReference type="ARBA" id="ARBA00022692"/>
    </source>
</evidence>
<feature type="transmembrane region" description="Helical" evidence="5">
    <location>
        <begin position="143"/>
        <end position="164"/>
    </location>
</feature>
<feature type="transmembrane region" description="Helical" evidence="5">
    <location>
        <begin position="71"/>
        <end position="95"/>
    </location>
</feature>
<keyword evidence="2 5" id="KW-0812">Transmembrane</keyword>
<dbReference type="Proteomes" id="UP001497497">
    <property type="component" value="Unassembled WGS sequence"/>
</dbReference>
<dbReference type="PANTHER" id="PTHR10671:SF108">
    <property type="entry name" value="CLAUDIN FAMILY PROTEIN-RELATED"/>
    <property type="match status" value="1"/>
</dbReference>
<feature type="transmembrane region" description="Helical" evidence="5">
    <location>
        <begin position="12"/>
        <end position="32"/>
    </location>
</feature>
<evidence type="ECO:0000256" key="3">
    <source>
        <dbReference type="ARBA" id="ARBA00022989"/>
    </source>
</evidence>
<proteinExistence type="predicted"/>
<keyword evidence="7" id="KW-1185">Reference proteome</keyword>
<dbReference type="Gene3D" id="1.20.140.150">
    <property type="match status" value="1"/>
</dbReference>
<evidence type="ECO:0000256" key="5">
    <source>
        <dbReference type="SAM" id="Phobius"/>
    </source>
</evidence>
<evidence type="ECO:0000313" key="7">
    <source>
        <dbReference type="Proteomes" id="UP001497497"/>
    </source>
</evidence>
<evidence type="ECO:0000313" key="6">
    <source>
        <dbReference type="EMBL" id="CAL1548289.1"/>
    </source>
</evidence>
<feature type="transmembrane region" description="Helical" evidence="5">
    <location>
        <begin position="107"/>
        <end position="131"/>
    </location>
</feature>
<dbReference type="AlphaFoldDB" id="A0AAV2ISP9"/>
<dbReference type="InterPro" id="IPR004031">
    <property type="entry name" value="PMP22/EMP/MP20/Claudin"/>
</dbReference>
<dbReference type="InterPro" id="IPR050579">
    <property type="entry name" value="PMP-22/EMP/MP20-like"/>
</dbReference>
<dbReference type="EMBL" id="CAXITT010001264">
    <property type="protein sequence ID" value="CAL1548289.1"/>
    <property type="molecule type" value="Genomic_DNA"/>
</dbReference>
<dbReference type="GO" id="GO:0005886">
    <property type="term" value="C:plasma membrane"/>
    <property type="evidence" value="ECO:0007669"/>
    <property type="project" value="TreeGrafter"/>
</dbReference>
<organism evidence="6 7">
    <name type="scientific">Lymnaea stagnalis</name>
    <name type="common">Great pond snail</name>
    <name type="synonym">Helix stagnalis</name>
    <dbReference type="NCBI Taxonomy" id="6523"/>
    <lineage>
        <taxon>Eukaryota</taxon>
        <taxon>Metazoa</taxon>
        <taxon>Spiralia</taxon>
        <taxon>Lophotrochozoa</taxon>
        <taxon>Mollusca</taxon>
        <taxon>Gastropoda</taxon>
        <taxon>Heterobranchia</taxon>
        <taxon>Euthyneura</taxon>
        <taxon>Panpulmonata</taxon>
        <taxon>Hygrophila</taxon>
        <taxon>Lymnaeoidea</taxon>
        <taxon>Lymnaeidae</taxon>
        <taxon>Lymnaea</taxon>
    </lineage>
</organism>
<keyword evidence="4 5" id="KW-0472">Membrane</keyword>
<comment type="subcellular location">
    <subcellularLocation>
        <location evidence="1">Membrane</location>
        <topology evidence="1">Multi-pass membrane protein</topology>
    </subcellularLocation>
</comment>
<name>A0AAV2ISP9_LYMST</name>
<gene>
    <name evidence="6" type="ORF">GSLYS_00021606001</name>
</gene>
<accession>A0AAV2ISP9</accession>
<comment type="caution">
    <text evidence="6">The sequence shown here is derived from an EMBL/GenBank/DDBJ whole genome shotgun (WGS) entry which is preliminary data.</text>
</comment>